<evidence type="ECO:0000256" key="2">
    <source>
        <dbReference type="ARBA" id="ARBA00023239"/>
    </source>
</evidence>
<evidence type="ECO:0000256" key="3">
    <source>
        <dbReference type="RuleBase" id="RU004328"/>
    </source>
</evidence>
<dbReference type="GO" id="GO:0005576">
    <property type="term" value="C:extracellular region"/>
    <property type="evidence" value="ECO:0007669"/>
    <property type="project" value="TreeGrafter"/>
</dbReference>
<dbReference type="PANTHER" id="PTHR11240">
    <property type="entry name" value="RIBONUCLEASE T2"/>
    <property type="match status" value="1"/>
</dbReference>
<accession>A0AA88RT84</accession>
<dbReference type="PROSITE" id="PS00531">
    <property type="entry name" value="RNASE_T2_2"/>
    <property type="match status" value="1"/>
</dbReference>
<dbReference type="Pfam" id="PF00445">
    <property type="entry name" value="Ribonuclease_T2"/>
    <property type="match status" value="1"/>
</dbReference>
<dbReference type="GO" id="GO:0006401">
    <property type="term" value="P:RNA catabolic process"/>
    <property type="evidence" value="ECO:0007669"/>
    <property type="project" value="TreeGrafter"/>
</dbReference>
<dbReference type="SUPFAM" id="SSF55895">
    <property type="entry name" value="Ribonuclease Rh-like"/>
    <property type="match status" value="1"/>
</dbReference>
<dbReference type="EMBL" id="JAVXUO010001186">
    <property type="protein sequence ID" value="KAK2985166.1"/>
    <property type="molecule type" value="Genomic_DNA"/>
</dbReference>
<gene>
    <name evidence="4" type="ORF">RJ640_011987</name>
</gene>
<dbReference type="PANTHER" id="PTHR11240:SF81">
    <property type="entry name" value="RIBONUCLEASE S-2"/>
    <property type="match status" value="1"/>
</dbReference>
<organism evidence="4 5">
    <name type="scientific">Escallonia rubra</name>
    <dbReference type="NCBI Taxonomy" id="112253"/>
    <lineage>
        <taxon>Eukaryota</taxon>
        <taxon>Viridiplantae</taxon>
        <taxon>Streptophyta</taxon>
        <taxon>Embryophyta</taxon>
        <taxon>Tracheophyta</taxon>
        <taxon>Spermatophyta</taxon>
        <taxon>Magnoliopsida</taxon>
        <taxon>eudicotyledons</taxon>
        <taxon>Gunneridae</taxon>
        <taxon>Pentapetalae</taxon>
        <taxon>asterids</taxon>
        <taxon>campanulids</taxon>
        <taxon>Escalloniales</taxon>
        <taxon>Escalloniaceae</taxon>
        <taxon>Escallonia</taxon>
    </lineage>
</organism>
<dbReference type="GO" id="GO:0033897">
    <property type="term" value="F:ribonuclease T2 activity"/>
    <property type="evidence" value="ECO:0007669"/>
    <property type="project" value="InterPro"/>
</dbReference>
<comment type="similarity">
    <text evidence="1 3">Belongs to the RNase T2 family.</text>
</comment>
<dbReference type="InterPro" id="IPR036430">
    <property type="entry name" value="RNase_T2-like_sf"/>
</dbReference>
<reference evidence="4" key="1">
    <citation type="submission" date="2022-12" db="EMBL/GenBank/DDBJ databases">
        <title>Draft genome assemblies for two species of Escallonia (Escalloniales).</title>
        <authorList>
            <person name="Chanderbali A."/>
            <person name="Dervinis C."/>
            <person name="Anghel I."/>
            <person name="Soltis D."/>
            <person name="Soltis P."/>
            <person name="Zapata F."/>
        </authorList>
    </citation>
    <scope>NUCLEOTIDE SEQUENCE</scope>
    <source>
        <strain evidence="4">UCBG92.1500</strain>
        <tissue evidence="4">Leaf</tissue>
    </source>
</reference>
<evidence type="ECO:0000313" key="4">
    <source>
        <dbReference type="EMBL" id="KAK2985166.1"/>
    </source>
</evidence>
<dbReference type="Proteomes" id="UP001187471">
    <property type="component" value="Unassembled WGS sequence"/>
</dbReference>
<protein>
    <recommendedName>
        <fullName evidence="6">S-RNase</fullName>
    </recommendedName>
</protein>
<dbReference type="InterPro" id="IPR033130">
    <property type="entry name" value="RNase_T2_His_AS_2"/>
</dbReference>
<proteinExistence type="inferred from homology"/>
<evidence type="ECO:0008006" key="6">
    <source>
        <dbReference type="Google" id="ProtNLM"/>
    </source>
</evidence>
<name>A0AA88RT84_9ASTE</name>
<evidence type="ECO:0000256" key="1">
    <source>
        <dbReference type="ARBA" id="ARBA00007469"/>
    </source>
</evidence>
<sequence length="165" mass="18979">MGVYYNTIRIDFAKQGHDTAFIQNLTVRWPNLKNPSKSQNFWKYEWKKHGTCSENLYPQEAYFKLAMQLYDRLNILKVFAKSNIRPGANGNQLLSQMNNSLVAYTGKVPDFRCQLGQRTTTAKRNLIKEVVSCYNSSGTAINCPVSQRSNSCNTRRNKIILEFPV</sequence>
<dbReference type="AlphaFoldDB" id="A0AA88RT84"/>
<dbReference type="GO" id="GO:0003723">
    <property type="term" value="F:RNA binding"/>
    <property type="evidence" value="ECO:0007669"/>
    <property type="project" value="InterPro"/>
</dbReference>
<keyword evidence="2" id="KW-0456">Lyase</keyword>
<dbReference type="InterPro" id="IPR001568">
    <property type="entry name" value="RNase_T2-like"/>
</dbReference>
<keyword evidence="5" id="KW-1185">Reference proteome</keyword>
<evidence type="ECO:0000313" key="5">
    <source>
        <dbReference type="Proteomes" id="UP001187471"/>
    </source>
</evidence>
<dbReference type="Gene3D" id="3.90.730.10">
    <property type="entry name" value="Ribonuclease T2-like"/>
    <property type="match status" value="1"/>
</dbReference>
<comment type="caution">
    <text evidence="4">The sequence shown here is derived from an EMBL/GenBank/DDBJ whole genome shotgun (WGS) entry which is preliminary data.</text>
</comment>